<dbReference type="Proteomes" id="UP000596661">
    <property type="component" value="Chromosome 1"/>
</dbReference>
<dbReference type="EMBL" id="UZAU01000018">
    <property type="status" value="NOT_ANNOTATED_CDS"/>
    <property type="molecule type" value="Genomic_DNA"/>
</dbReference>
<name>A0A803NQX3_CANSA</name>
<dbReference type="Gramene" id="evm.model.01.808">
    <property type="protein sequence ID" value="cds.evm.model.01.808"/>
    <property type="gene ID" value="evm.TU.01.808"/>
</dbReference>
<evidence type="ECO:0000313" key="1">
    <source>
        <dbReference type="EnsemblPlants" id="cds.evm.model.01.808"/>
    </source>
</evidence>
<dbReference type="AlphaFoldDB" id="A0A803NQX3"/>
<proteinExistence type="predicted"/>
<dbReference type="PANTHER" id="PTHR33116">
    <property type="entry name" value="REVERSE TRANSCRIPTASE ZINC-BINDING DOMAIN-CONTAINING PROTEIN-RELATED-RELATED"/>
    <property type="match status" value="1"/>
</dbReference>
<protein>
    <submittedName>
        <fullName evidence="1">Uncharacterized protein</fullName>
    </submittedName>
</protein>
<reference evidence="1" key="2">
    <citation type="submission" date="2021-03" db="UniProtKB">
        <authorList>
            <consortium name="EnsemblPlants"/>
        </authorList>
    </citation>
    <scope>IDENTIFICATION</scope>
</reference>
<dbReference type="EnsemblPlants" id="evm.model.01.808">
    <property type="protein sequence ID" value="cds.evm.model.01.808"/>
    <property type="gene ID" value="evm.TU.01.808"/>
</dbReference>
<dbReference type="PANTHER" id="PTHR33116:SF86">
    <property type="entry name" value="REVERSE TRANSCRIPTASE DOMAIN-CONTAINING PROTEIN"/>
    <property type="match status" value="1"/>
</dbReference>
<accession>A0A803NQX3</accession>
<organism evidence="1 2">
    <name type="scientific">Cannabis sativa</name>
    <name type="common">Hemp</name>
    <name type="synonym">Marijuana</name>
    <dbReference type="NCBI Taxonomy" id="3483"/>
    <lineage>
        <taxon>Eukaryota</taxon>
        <taxon>Viridiplantae</taxon>
        <taxon>Streptophyta</taxon>
        <taxon>Embryophyta</taxon>
        <taxon>Tracheophyta</taxon>
        <taxon>Spermatophyta</taxon>
        <taxon>Magnoliopsida</taxon>
        <taxon>eudicotyledons</taxon>
        <taxon>Gunneridae</taxon>
        <taxon>Pentapetalae</taxon>
        <taxon>rosids</taxon>
        <taxon>fabids</taxon>
        <taxon>Rosales</taxon>
        <taxon>Cannabaceae</taxon>
        <taxon>Cannabis</taxon>
    </lineage>
</organism>
<keyword evidence="2" id="KW-1185">Reference proteome</keyword>
<evidence type="ECO:0000313" key="2">
    <source>
        <dbReference type="Proteomes" id="UP000596661"/>
    </source>
</evidence>
<sequence>MQELRLNNVMAGRATLINPVGLALPVYTMQTTKLSKKLASKIDGMGKDFWWGCEQGNHGLYLKAWDHQCLPKSRGGIGFQKSLAMNQALLAKGDWSLLDEEQSLCYKDFYPKPNVHPLEDLKKVADLLLENREWDISKLCTLFDQKMSNNIIKGGKSCGQGRDRWVWTKEPNVLERHKVLWWGLLSNALPIRALLAKRIHIEEGVDVEKLFLYASIMVDTVWRARNDKAVEFLVWSLPPNDWVKINYDVKVSCGSMCAVALASDHTKSVLWVATNMLNFSDPFIGEDVAYLLTMETAVLFQGSEGNLFELRS</sequence>
<reference evidence="1" key="1">
    <citation type="submission" date="2018-11" db="EMBL/GenBank/DDBJ databases">
        <authorList>
            <person name="Grassa J C."/>
        </authorList>
    </citation>
    <scope>NUCLEOTIDE SEQUENCE [LARGE SCALE GENOMIC DNA]</scope>
</reference>